<protein>
    <submittedName>
        <fullName evidence="2">Uncharacterized protein</fullName>
    </submittedName>
</protein>
<organism evidence="2 3">
    <name type="scientific">Kolpuevirus sp. 'frurule'</name>
    <dbReference type="NCBI Taxonomy" id="3028514"/>
    <lineage>
        <taxon>Viruses</taxon>
        <taxon>Duplodnaviria</taxon>
        <taxon>Heunggongvirae</taxon>
        <taxon>Uroviricota</taxon>
        <taxon>Caudoviricetes</taxon>
        <taxon>Crassvirales</taxon>
        <taxon>Steigviridae</taxon>
        <taxon>Asinivirinae</taxon>
        <taxon>Kolpuevirus</taxon>
    </lineage>
</organism>
<evidence type="ECO:0000256" key="1">
    <source>
        <dbReference type="SAM" id="MobiDB-lite"/>
    </source>
</evidence>
<proteinExistence type="predicted"/>
<dbReference type="EMBL" id="OQ198718">
    <property type="protein sequence ID" value="WEY17576.1"/>
    <property type="molecule type" value="Genomic_DNA"/>
</dbReference>
<feature type="region of interest" description="Disordered" evidence="1">
    <location>
        <begin position="227"/>
        <end position="261"/>
    </location>
</feature>
<evidence type="ECO:0000313" key="2">
    <source>
        <dbReference type="EMBL" id="WEY17576.1"/>
    </source>
</evidence>
<sequence>MEARKILFVLSNSSNQKSIMSEAETLGALKADMRRAGISYEGMTFYEGRTRTELKDDASVLPVNVPVPAKGTNPATTTNDLVFMLTTANKKIKSGALSPERKNVLDEIKAKGLGAAVTAKFGKNATQCKTPDLLAFLAEQSKPASQVATKAPKTKKGVEVVSTTTDENPDITITEVIKGEPIAGVTPCTECVDVVAREVLCKLIERLNEEDDLYDDYSDLIDELSIGGMPGKQEQPTETKAVKEEKLSNSEINDLFGGWAK</sequence>
<name>A0AAF0DP90_9CAUD</name>
<keyword evidence="3" id="KW-1185">Reference proteome</keyword>
<feature type="compositionally biased region" description="Basic and acidic residues" evidence="1">
    <location>
        <begin position="235"/>
        <end position="248"/>
    </location>
</feature>
<accession>A0AAF0DP90</accession>
<dbReference type="Proteomes" id="UP001225300">
    <property type="component" value="Segment"/>
</dbReference>
<evidence type="ECO:0000313" key="3">
    <source>
        <dbReference type="Proteomes" id="UP001225300"/>
    </source>
</evidence>
<reference evidence="2" key="1">
    <citation type="journal article" date="2023" name="bioRxiv">
        <title>Novel crAssphage isolates exhibit conserved gene order and purifying selection of the host specificity protein.</title>
        <authorList>
            <person name="Papudeshi B."/>
            <person name="Vega A.A."/>
            <person name="Souza C."/>
            <person name="Giles S.K."/>
            <person name="Mallawaarachchi V."/>
            <person name="Roach M.J."/>
            <person name="An M."/>
            <person name="Jacobson N."/>
            <person name="McNair K."/>
            <person name="Mora M.F."/>
            <person name="Pastrana K."/>
            <person name="Leigh C."/>
            <person name="Cram C."/>
            <person name="Plewa W.S."/>
            <person name="Grigson S.R."/>
            <person name="Bouras G."/>
            <person name="Decewicz P."/>
            <person name="Luque A."/>
            <person name="Droit L."/>
            <person name="Handley S.A."/>
            <person name="Segall A.M."/>
            <person name="Dinsdale E.A."/>
            <person name="Edwards R.A."/>
        </authorList>
    </citation>
    <scope>NUCLEOTIDE SEQUENCE</scope>
    <source>
        <strain evidence="2">Bc03</strain>
    </source>
</reference>